<dbReference type="Pfam" id="PF04552">
    <property type="entry name" value="Sigma54_DBD"/>
    <property type="match status" value="1"/>
</dbReference>
<dbReference type="AlphaFoldDB" id="X0XDL6"/>
<gene>
    <name evidence="2" type="ORF">S01H1_63334</name>
</gene>
<sequence>RPEFALQWLMDAIEQRKSTLLKVASAVVKHQVEFFDKGRLFLKPLPMAVVADEVGVHIATVSRAVAAKYIQCAAGVLPLRGFFSGGMESDDGRQQSWDAVREKMKLIIDAEDKSKPLNDDDIRLKLEEMGTGKIARRTVAKYRKLMNIPTARFRKKY</sequence>
<dbReference type="Gene3D" id="1.10.10.60">
    <property type="entry name" value="Homeodomain-like"/>
    <property type="match status" value="1"/>
</dbReference>
<name>X0XDL6_9ZZZZ</name>
<protein>
    <recommendedName>
        <fullName evidence="1">RNA polymerase sigma factor 54 DNA-binding domain-containing protein</fullName>
    </recommendedName>
</protein>
<dbReference type="InterPro" id="IPR000394">
    <property type="entry name" value="RNA_pol_sigma_54"/>
</dbReference>
<accession>X0XDL6</accession>
<dbReference type="PRINTS" id="PR00045">
    <property type="entry name" value="SIGMA54FCT"/>
</dbReference>
<feature type="non-terminal residue" evidence="2">
    <location>
        <position position="1"/>
    </location>
</feature>
<organism evidence="2">
    <name type="scientific">marine sediment metagenome</name>
    <dbReference type="NCBI Taxonomy" id="412755"/>
    <lineage>
        <taxon>unclassified sequences</taxon>
        <taxon>metagenomes</taxon>
        <taxon>ecological metagenomes</taxon>
    </lineage>
</organism>
<comment type="caution">
    <text evidence="2">The sequence shown here is derived from an EMBL/GenBank/DDBJ whole genome shotgun (WGS) entry which is preliminary data.</text>
</comment>
<dbReference type="PANTHER" id="PTHR32248:SF4">
    <property type="entry name" value="RNA POLYMERASE SIGMA-54 FACTOR"/>
    <property type="match status" value="1"/>
</dbReference>
<dbReference type="PANTHER" id="PTHR32248">
    <property type="entry name" value="RNA POLYMERASE SIGMA-54 FACTOR"/>
    <property type="match status" value="1"/>
</dbReference>
<dbReference type="PROSITE" id="PS00718">
    <property type="entry name" value="SIGMA54_2"/>
    <property type="match status" value="1"/>
</dbReference>
<proteinExistence type="predicted"/>
<reference evidence="2" key="1">
    <citation type="journal article" date="2014" name="Front. Microbiol.">
        <title>High frequency of phylogenetically diverse reductive dehalogenase-homologous genes in deep subseafloor sedimentary metagenomes.</title>
        <authorList>
            <person name="Kawai M."/>
            <person name="Futagami T."/>
            <person name="Toyoda A."/>
            <person name="Takaki Y."/>
            <person name="Nishi S."/>
            <person name="Hori S."/>
            <person name="Arai W."/>
            <person name="Tsubouchi T."/>
            <person name="Morono Y."/>
            <person name="Uchiyama I."/>
            <person name="Ito T."/>
            <person name="Fujiyama A."/>
            <person name="Inagaki F."/>
            <person name="Takami H."/>
        </authorList>
    </citation>
    <scope>NUCLEOTIDE SEQUENCE</scope>
    <source>
        <strain evidence="2">Expedition CK06-06</strain>
    </source>
</reference>
<evidence type="ECO:0000313" key="2">
    <source>
        <dbReference type="EMBL" id="GAG34758.1"/>
    </source>
</evidence>
<evidence type="ECO:0000259" key="1">
    <source>
        <dbReference type="Pfam" id="PF04552"/>
    </source>
</evidence>
<dbReference type="EMBL" id="BARS01041670">
    <property type="protein sequence ID" value="GAG34758.1"/>
    <property type="molecule type" value="Genomic_DNA"/>
</dbReference>
<dbReference type="InterPro" id="IPR007634">
    <property type="entry name" value="RNA_pol_sigma_54_DNA-bd"/>
</dbReference>
<feature type="domain" description="RNA polymerase sigma factor 54 DNA-binding" evidence="1">
    <location>
        <begin position="6"/>
        <end position="155"/>
    </location>
</feature>
<dbReference type="GO" id="GO:0016987">
    <property type="term" value="F:sigma factor activity"/>
    <property type="evidence" value="ECO:0007669"/>
    <property type="project" value="InterPro"/>
</dbReference>
<dbReference type="PROSITE" id="PS50044">
    <property type="entry name" value="SIGMA54_3"/>
    <property type="match status" value="1"/>
</dbReference>
<dbReference type="GO" id="GO:0001216">
    <property type="term" value="F:DNA-binding transcription activator activity"/>
    <property type="evidence" value="ECO:0007669"/>
    <property type="project" value="InterPro"/>
</dbReference>